<proteinExistence type="predicted"/>
<name>A0A8S1EZV7_9PELO</name>
<protein>
    <recommendedName>
        <fullName evidence="4">RPA43 OB domain-containing protein</fullName>
    </recommendedName>
</protein>
<evidence type="ECO:0008006" key="4">
    <source>
        <dbReference type="Google" id="ProtNLM"/>
    </source>
</evidence>
<dbReference type="EMBL" id="CADEPM010000003">
    <property type="protein sequence ID" value="CAB3403674.1"/>
    <property type="molecule type" value="Genomic_DNA"/>
</dbReference>
<comment type="caution">
    <text evidence="2">The sequence shown here is derived from an EMBL/GenBank/DDBJ whole genome shotgun (WGS) entry which is preliminary data.</text>
</comment>
<sequence length="271" mass="30894">MGKRRSSNQVKVEDVEETVEVPKKKLKNDAEQDEGKAYRFRKGGQNIIQKQNKESTTCFMSYEDGLSRIKTEKMEGNKSSGIVHQKQLRHVSLPHHMSGQTAMKQALRFITRNTVGRYKKESKGIIVAVGEIEIASPPRVIADQFVFHLDILINQIVFKPKKGDQYEAIVRHVDNDMIIGLVMDMITIQVRRNDKINKDDVDVDDIIRVNYAGMVIKRSLCLLQGNYVELVKKIKKEDKGSNNHITFNEESEAAAFSGVKKQEEPVDSYSE</sequence>
<accession>A0A8S1EZV7</accession>
<feature type="region of interest" description="Disordered" evidence="1">
    <location>
        <begin position="1"/>
        <end position="35"/>
    </location>
</feature>
<dbReference type="AlphaFoldDB" id="A0A8S1EZV7"/>
<reference evidence="2 3" key="1">
    <citation type="submission" date="2020-04" db="EMBL/GenBank/DDBJ databases">
        <authorList>
            <person name="Laetsch R D."/>
            <person name="Stevens L."/>
            <person name="Kumar S."/>
            <person name="Blaxter L. M."/>
        </authorList>
    </citation>
    <scope>NUCLEOTIDE SEQUENCE [LARGE SCALE GENOMIC DNA]</scope>
</reference>
<evidence type="ECO:0000313" key="3">
    <source>
        <dbReference type="Proteomes" id="UP000494206"/>
    </source>
</evidence>
<keyword evidence="3" id="KW-1185">Reference proteome</keyword>
<gene>
    <name evidence="2" type="ORF">CBOVIS_LOCUS6110</name>
</gene>
<evidence type="ECO:0000256" key="1">
    <source>
        <dbReference type="SAM" id="MobiDB-lite"/>
    </source>
</evidence>
<dbReference type="Proteomes" id="UP000494206">
    <property type="component" value="Unassembled WGS sequence"/>
</dbReference>
<feature type="compositionally biased region" description="Basic and acidic residues" evidence="1">
    <location>
        <begin position="20"/>
        <end position="35"/>
    </location>
</feature>
<dbReference type="OrthoDB" id="10250504at2759"/>
<organism evidence="2 3">
    <name type="scientific">Caenorhabditis bovis</name>
    <dbReference type="NCBI Taxonomy" id="2654633"/>
    <lineage>
        <taxon>Eukaryota</taxon>
        <taxon>Metazoa</taxon>
        <taxon>Ecdysozoa</taxon>
        <taxon>Nematoda</taxon>
        <taxon>Chromadorea</taxon>
        <taxon>Rhabditida</taxon>
        <taxon>Rhabditina</taxon>
        <taxon>Rhabditomorpha</taxon>
        <taxon>Rhabditoidea</taxon>
        <taxon>Rhabditidae</taxon>
        <taxon>Peloderinae</taxon>
        <taxon>Caenorhabditis</taxon>
    </lineage>
</organism>
<evidence type="ECO:0000313" key="2">
    <source>
        <dbReference type="EMBL" id="CAB3403674.1"/>
    </source>
</evidence>